<organism evidence="1 2">
    <name type="scientific">Candidatus Curtissbacteria bacterium GW2011_GWA1_40_16</name>
    <dbReference type="NCBI Taxonomy" id="1618405"/>
    <lineage>
        <taxon>Bacteria</taxon>
        <taxon>Candidatus Curtissiibacteriota</taxon>
    </lineage>
</organism>
<proteinExistence type="predicted"/>
<gene>
    <name evidence="1" type="ORF">UT84_C0006G0011</name>
</gene>
<comment type="caution">
    <text evidence="1">The sequence shown here is derived from an EMBL/GenBank/DDBJ whole genome shotgun (WGS) entry which is preliminary data.</text>
</comment>
<evidence type="ECO:0000313" key="2">
    <source>
        <dbReference type="Proteomes" id="UP000034531"/>
    </source>
</evidence>
<accession>A0A0G0RDM1</accession>
<sequence>MADGPTSPDEKEGYLEEIEEGTVLDNLTLLELKFIEKKPYWELDEPTQKSLAAIKNKGSRNWQGKFEHAISITYDTRTGKICLDSSSADFGDFSRLNTDLVESVEGADTKKTILLYRPGNMPSADQYSTALTGEQVGLDMGNRRIQPERIIPEHPELVGTSEVWGESEFIDSARGDLVMLKTIRKFNEKYGPSK</sequence>
<dbReference type="Proteomes" id="UP000034531">
    <property type="component" value="Unassembled WGS sequence"/>
</dbReference>
<evidence type="ECO:0000313" key="1">
    <source>
        <dbReference type="EMBL" id="KKR50809.1"/>
    </source>
</evidence>
<dbReference type="AlphaFoldDB" id="A0A0G0RDM1"/>
<name>A0A0G0RDM1_9BACT</name>
<reference evidence="1 2" key="1">
    <citation type="journal article" date="2015" name="Nature">
        <title>rRNA introns, odd ribosomes, and small enigmatic genomes across a large radiation of phyla.</title>
        <authorList>
            <person name="Brown C.T."/>
            <person name="Hug L.A."/>
            <person name="Thomas B.C."/>
            <person name="Sharon I."/>
            <person name="Castelle C.J."/>
            <person name="Singh A."/>
            <person name="Wilkins M.J."/>
            <person name="Williams K.H."/>
            <person name="Banfield J.F."/>
        </authorList>
    </citation>
    <scope>NUCLEOTIDE SEQUENCE [LARGE SCALE GENOMIC DNA]</scope>
</reference>
<dbReference type="EMBL" id="LBYI01000006">
    <property type="protein sequence ID" value="KKR50809.1"/>
    <property type="molecule type" value="Genomic_DNA"/>
</dbReference>
<protein>
    <submittedName>
        <fullName evidence="1">Uncharacterized protein</fullName>
    </submittedName>
</protein>